<organism evidence="3 4">
    <name type="scientific">Marinirhabdus gelatinilytica</name>
    <dbReference type="NCBI Taxonomy" id="1703343"/>
    <lineage>
        <taxon>Bacteria</taxon>
        <taxon>Pseudomonadati</taxon>
        <taxon>Bacteroidota</taxon>
        <taxon>Flavobacteriia</taxon>
        <taxon>Flavobacteriales</taxon>
        <taxon>Flavobacteriaceae</taxon>
    </lineage>
</organism>
<dbReference type="GO" id="GO:0006508">
    <property type="term" value="P:proteolysis"/>
    <property type="evidence" value="ECO:0007669"/>
    <property type="project" value="InterPro"/>
</dbReference>
<comment type="caution">
    <text evidence="3">The sequence shown here is derived from an EMBL/GenBank/DDBJ whole genome shotgun (WGS) entry which is preliminary data.</text>
</comment>
<evidence type="ECO:0000256" key="1">
    <source>
        <dbReference type="ARBA" id="ARBA00022801"/>
    </source>
</evidence>
<dbReference type="EMBL" id="QRAO01000002">
    <property type="protein sequence ID" value="RDK86833.1"/>
    <property type="molecule type" value="Genomic_DNA"/>
</dbReference>
<reference evidence="3 4" key="1">
    <citation type="submission" date="2018-07" db="EMBL/GenBank/DDBJ databases">
        <title>Genomic Encyclopedia of Type Strains, Phase IV (KMG-IV): sequencing the most valuable type-strain genomes for metagenomic binning, comparative biology and taxonomic classification.</title>
        <authorList>
            <person name="Goeker M."/>
        </authorList>
    </citation>
    <scope>NUCLEOTIDE SEQUENCE [LARGE SCALE GENOMIC DNA]</scope>
    <source>
        <strain evidence="3 4">DSM 101478</strain>
    </source>
</reference>
<dbReference type="GO" id="GO:0004252">
    <property type="term" value="F:serine-type endopeptidase activity"/>
    <property type="evidence" value="ECO:0007669"/>
    <property type="project" value="InterPro"/>
</dbReference>
<dbReference type="PANTHER" id="PTHR43265">
    <property type="entry name" value="ESTERASE ESTD"/>
    <property type="match status" value="1"/>
</dbReference>
<keyword evidence="1" id="KW-0378">Hydrolase</keyword>
<dbReference type="Gene3D" id="3.40.50.1820">
    <property type="entry name" value="alpha/beta hydrolase"/>
    <property type="match status" value="1"/>
</dbReference>
<dbReference type="OrthoDB" id="9809549at2"/>
<sequence>MKTTLTCYIALLFSFTTVCQTFLRRPQTPTPPFNYEIEEVTFQNARDSVTLAGTFTFPQDGNNFPAAILISGSGPQNRNEEIFGHKPFWVLADYLTKQGIAVLRYDDRGTAKSSGNFGKAISQDFARDVEAAVDFLRTRPEINQEAIGLIGHSEGGIIAPMVASSRQEDIGFIVLLAGVTIRGDKVMKLQKELSLRAMGSSEKYIEQEIRFDNKLMQVITTTSLEELSEALTTFTKNYLENNPEFSKTRGMTAEKYLDIITSSYTNPWIYNMLNYNPEEALKKTRCPILALNGENDTQVPYKENLNALQKLKATYPEKNITTKSYPKLNHLFQESEKGTVFEYGRIEQTIAPHVLVEISTWINSLHFE</sequence>
<dbReference type="SUPFAM" id="SSF53474">
    <property type="entry name" value="alpha/beta-Hydrolases"/>
    <property type="match status" value="1"/>
</dbReference>
<dbReference type="InterPro" id="IPR022742">
    <property type="entry name" value="Hydrolase_4"/>
</dbReference>
<evidence type="ECO:0000313" key="4">
    <source>
        <dbReference type="Proteomes" id="UP000255317"/>
    </source>
</evidence>
<dbReference type="PROSITE" id="PS00708">
    <property type="entry name" value="PRO_ENDOPEP_SER"/>
    <property type="match status" value="1"/>
</dbReference>
<dbReference type="RefSeq" id="WP_115123063.1">
    <property type="nucleotide sequence ID" value="NZ_QRAO01000002.1"/>
</dbReference>
<feature type="domain" description="Serine aminopeptidase S33" evidence="2">
    <location>
        <begin position="91"/>
        <end position="331"/>
    </location>
</feature>
<accession>A0A370QEN9</accession>
<dbReference type="PANTHER" id="PTHR43265:SF1">
    <property type="entry name" value="ESTERASE ESTD"/>
    <property type="match status" value="1"/>
</dbReference>
<dbReference type="AlphaFoldDB" id="A0A370QEN9"/>
<proteinExistence type="predicted"/>
<dbReference type="Proteomes" id="UP000255317">
    <property type="component" value="Unassembled WGS sequence"/>
</dbReference>
<dbReference type="Pfam" id="PF12146">
    <property type="entry name" value="Hydrolase_4"/>
    <property type="match status" value="1"/>
</dbReference>
<keyword evidence="4" id="KW-1185">Reference proteome</keyword>
<dbReference type="InterPro" id="IPR002471">
    <property type="entry name" value="Pept_S9_AS"/>
</dbReference>
<dbReference type="GO" id="GO:0052689">
    <property type="term" value="F:carboxylic ester hydrolase activity"/>
    <property type="evidence" value="ECO:0007669"/>
    <property type="project" value="TreeGrafter"/>
</dbReference>
<name>A0A370QEN9_9FLAO</name>
<protein>
    <recommendedName>
        <fullName evidence="2">Serine aminopeptidase S33 domain-containing protein</fullName>
    </recommendedName>
</protein>
<gene>
    <name evidence="3" type="ORF">C8D94_1029</name>
</gene>
<evidence type="ECO:0000259" key="2">
    <source>
        <dbReference type="Pfam" id="PF12146"/>
    </source>
</evidence>
<dbReference type="InterPro" id="IPR053145">
    <property type="entry name" value="AB_hydrolase_Est10"/>
</dbReference>
<dbReference type="InterPro" id="IPR029058">
    <property type="entry name" value="AB_hydrolase_fold"/>
</dbReference>
<evidence type="ECO:0000313" key="3">
    <source>
        <dbReference type="EMBL" id="RDK86833.1"/>
    </source>
</evidence>